<evidence type="ECO:0000313" key="2">
    <source>
        <dbReference type="Proteomes" id="UP000835206"/>
    </source>
</evidence>
<protein>
    <submittedName>
        <fullName evidence="3">Uncharacterized protein LOC100643764</fullName>
    </submittedName>
</protein>
<dbReference type="KEGG" id="bter:100643764"/>
<proteinExistence type="predicted"/>
<keyword evidence="2" id="KW-1185">Reference proteome</keyword>
<reference evidence="3" key="1">
    <citation type="submission" date="2025-08" db="UniProtKB">
        <authorList>
            <consortium name="RefSeq"/>
        </authorList>
    </citation>
    <scope>IDENTIFICATION</scope>
</reference>
<feature type="compositionally biased region" description="Polar residues" evidence="1">
    <location>
        <begin position="849"/>
        <end position="863"/>
    </location>
</feature>
<dbReference type="GeneID" id="100643764"/>
<dbReference type="Proteomes" id="UP000835206">
    <property type="component" value="Chromosome 6"/>
</dbReference>
<dbReference type="AlphaFoldDB" id="A0A9B0BXU3"/>
<organism evidence="2 3">
    <name type="scientific">Bombus terrestris</name>
    <name type="common">Buff-tailed bumblebee</name>
    <name type="synonym">Apis terrestris</name>
    <dbReference type="NCBI Taxonomy" id="30195"/>
    <lineage>
        <taxon>Eukaryota</taxon>
        <taxon>Metazoa</taxon>
        <taxon>Ecdysozoa</taxon>
        <taxon>Arthropoda</taxon>
        <taxon>Hexapoda</taxon>
        <taxon>Insecta</taxon>
        <taxon>Pterygota</taxon>
        <taxon>Neoptera</taxon>
        <taxon>Endopterygota</taxon>
        <taxon>Hymenoptera</taxon>
        <taxon>Apocrita</taxon>
        <taxon>Aculeata</taxon>
        <taxon>Apoidea</taxon>
        <taxon>Anthophila</taxon>
        <taxon>Apidae</taxon>
        <taxon>Bombus</taxon>
        <taxon>Bombus</taxon>
    </lineage>
</organism>
<gene>
    <name evidence="3" type="primary">LOC100643764</name>
</gene>
<feature type="region of interest" description="Disordered" evidence="1">
    <location>
        <begin position="849"/>
        <end position="877"/>
    </location>
</feature>
<dbReference type="OrthoDB" id="6347145at2759"/>
<accession>A0A9B0BXU3</accession>
<sequence>MSERKVDTEIVRQQYTNDTSLIDEAEIIDVSVLDFDDSDGWLYIPSEYKMESTVHDLYTWLKTEPELTFSANKKSIDTRTFTRSKKRSSRTTFESILESLSSPVSNTWKTSNFSNIEEDLSKYSDISTTNKEEAVPPMLKMTPNTNINFLPDEPVTSGQGSMEVFLNMSQSKGIDSFINLMEPGLSDPLMNVSQPSIFYSSITSLPRDDSLHNTECNRDEESLNITQLCSQEIYKCEDIKDSNVNETFLKSNEADNNKSYCLSTTNKTFTNKSDDIGRELNETYNADEASAMVVLSSSDKDRFSITKLSSTYVNKDDTNTQILQSENSERKELCNLNTTYPSVFQKAENSHILDTTYCTADTEKVINGIISTGKNDMQCDKDQVYDLQKDIVHDVLKDNEPSIPSIDSSFTLHDDAFNPIFKLPIPLCNQSTPKSIDMLNFTYRTITKPKPLESSRVYNTVLNSNFKAPTLRKELLSEIHKSGDHRLDCTYNHVIKEHQIGKTKKEINEALSQNVKNDIPIENRYNTYKKESPINKIKPHAEIADEAGACIKNSPEKKYYTFTKKSSNHGGKTDMENAESFDNADATFVKPISKLQKRKQHVPRMFSKLPQFLQKSNPNLVSNSLKTVNITGTNVSNYGYMKGSQPNIVRDVEKTLANKLYSVGKMRSGSEQRLLELNTGVGELHVLGAAGSTESIESTHSAHSAPDLDDRLSTCSDSSHNSYTTQPMNIEQLHQIVRMQEESLKQDATSGLNRRVSESAWVGVKKDLSSPILKNGIDNCDSDSPLSIDFNVKTSSPILSPTRSSQSINTDDLSTETVLKQQNEVDMVKKVEASNKPVMKVENKTRLRQPTNWNTGNRPSNLMSAIPRPPSRIPAPRFVRPTAKNIQGDIKRGYT</sequence>
<evidence type="ECO:0000256" key="1">
    <source>
        <dbReference type="SAM" id="MobiDB-lite"/>
    </source>
</evidence>
<name>A0A9B0BXU3_BOMTE</name>
<evidence type="ECO:0000313" key="3">
    <source>
        <dbReference type="RefSeq" id="XP_003396155.1"/>
    </source>
</evidence>
<dbReference type="RefSeq" id="XP_003396155.1">
    <property type="nucleotide sequence ID" value="XM_003396107.4"/>
</dbReference>